<sequence>MCMCNTRMSRTPDTTAIICVVYVGSGFIRIIV</sequence>
<accession>A0A0A9GNZ1</accession>
<dbReference type="AlphaFoldDB" id="A0A0A9GNZ1"/>
<name>A0A0A9GNZ1_ARUDO</name>
<proteinExistence type="predicted"/>
<dbReference type="EMBL" id="GBRH01173630">
    <property type="protein sequence ID" value="JAE24266.1"/>
    <property type="molecule type" value="Transcribed_RNA"/>
</dbReference>
<evidence type="ECO:0000313" key="1">
    <source>
        <dbReference type="EMBL" id="JAE24266.1"/>
    </source>
</evidence>
<reference evidence="1" key="2">
    <citation type="journal article" date="2015" name="Data Brief">
        <title>Shoot transcriptome of the giant reed, Arundo donax.</title>
        <authorList>
            <person name="Barrero R.A."/>
            <person name="Guerrero F.D."/>
            <person name="Moolhuijzen P."/>
            <person name="Goolsby J.A."/>
            <person name="Tidwell J."/>
            <person name="Bellgard S.E."/>
            <person name="Bellgard M.I."/>
        </authorList>
    </citation>
    <scope>NUCLEOTIDE SEQUENCE</scope>
    <source>
        <tissue evidence="1">Shoot tissue taken approximately 20 cm above the soil surface</tissue>
    </source>
</reference>
<organism evidence="1">
    <name type="scientific">Arundo donax</name>
    <name type="common">Giant reed</name>
    <name type="synonym">Donax arundinaceus</name>
    <dbReference type="NCBI Taxonomy" id="35708"/>
    <lineage>
        <taxon>Eukaryota</taxon>
        <taxon>Viridiplantae</taxon>
        <taxon>Streptophyta</taxon>
        <taxon>Embryophyta</taxon>
        <taxon>Tracheophyta</taxon>
        <taxon>Spermatophyta</taxon>
        <taxon>Magnoliopsida</taxon>
        <taxon>Liliopsida</taxon>
        <taxon>Poales</taxon>
        <taxon>Poaceae</taxon>
        <taxon>PACMAD clade</taxon>
        <taxon>Arundinoideae</taxon>
        <taxon>Arundineae</taxon>
        <taxon>Arundo</taxon>
    </lineage>
</organism>
<protein>
    <submittedName>
        <fullName evidence="1">Uncharacterized protein</fullName>
    </submittedName>
</protein>
<reference evidence="1" key="1">
    <citation type="submission" date="2014-09" db="EMBL/GenBank/DDBJ databases">
        <authorList>
            <person name="Magalhaes I.L.F."/>
            <person name="Oliveira U."/>
            <person name="Santos F.R."/>
            <person name="Vidigal T.H.D.A."/>
            <person name="Brescovit A.D."/>
            <person name="Santos A.J."/>
        </authorList>
    </citation>
    <scope>NUCLEOTIDE SEQUENCE</scope>
    <source>
        <tissue evidence="1">Shoot tissue taken approximately 20 cm above the soil surface</tissue>
    </source>
</reference>